<protein>
    <submittedName>
        <fullName evidence="1">Uncharacterized protein</fullName>
    </submittedName>
</protein>
<reference evidence="1" key="1">
    <citation type="journal article" date="2015" name="Nature">
        <title>Complex archaea that bridge the gap between prokaryotes and eukaryotes.</title>
        <authorList>
            <person name="Spang A."/>
            <person name="Saw J.H."/>
            <person name="Jorgensen S.L."/>
            <person name="Zaremba-Niedzwiedzka K."/>
            <person name="Martijn J."/>
            <person name="Lind A.E."/>
            <person name="van Eijk R."/>
            <person name="Schleper C."/>
            <person name="Guy L."/>
            <person name="Ettema T.J."/>
        </authorList>
    </citation>
    <scope>NUCLEOTIDE SEQUENCE</scope>
</reference>
<dbReference type="EMBL" id="LAZR01000231">
    <property type="protein sequence ID" value="KKN80390.1"/>
    <property type="molecule type" value="Genomic_DNA"/>
</dbReference>
<accession>A0A0F9TGN6</accession>
<comment type="caution">
    <text evidence="1">The sequence shown here is derived from an EMBL/GenBank/DDBJ whole genome shotgun (WGS) entry which is preliminary data.</text>
</comment>
<sequence length="68" mass="7656">MITHSFTSPSLDRIFRCDPNTALENFLEVNLSILLPHKLVVEFGSYQVQEIIKADVKNLVAALNLKIS</sequence>
<organism evidence="1">
    <name type="scientific">marine sediment metagenome</name>
    <dbReference type="NCBI Taxonomy" id="412755"/>
    <lineage>
        <taxon>unclassified sequences</taxon>
        <taxon>metagenomes</taxon>
        <taxon>ecological metagenomes</taxon>
    </lineage>
</organism>
<evidence type="ECO:0000313" key="1">
    <source>
        <dbReference type="EMBL" id="KKN80390.1"/>
    </source>
</evidence>
<name>A0A0F9TGN6_9ZZZZ</name>
<dbReference type="AlphaFoldDB" id="A0A0F9TGN6"/>
<proteinExistence type="predicted"/>
<gene>
    <name evidence="1" type="ORF">LCGC14_0329830</name>
</gene>